<reference evidence="1 2" key="2">
    <citation type="submission" date="2018-11" db="EMBL/GenBank/DDBJ databases">
        <authorList>
            <consortium name="Pathogen Informatics"/>
        </authorList>
    </citation>
    <scope>NUCLEOTIDE SEQUENCE [LARGE SCALE GENOMIC DNA]</scope>
</reference>
<evidence type="ECO:0000313" key="3">
    <source>
        <dbReference type="WBParaSite" id="TTAC_0000686901-mRNA-1"/>
    </source>
</evidence>
<gene>
    <name evidence="1" type="ORF">TTAC_LOCUS6854</name>
</gene>
<evidence type="ECO:0000313" key="1">
    <source>
        <dbReference type="EMBL" id="VDM31131.1"/>
    </source>
</evidence>
<dbReference type="EMBL" id="UYWX01020327">
    <property type="protein sequence ID" value="VDM31131.1"/>
    <property type="molecule type" value="Genomic_DNA"/>
</dbReference>
<proteinExistence type="predicted"/>
<protein>
    <submittedName>
        <fullName evidence="3">cDNA</fullName>
    </submittedName>
</protein>
<accession>A0A0R3X124</accession>
<dbReference type="Proteomes" id="UP000274429">
    <property type="component" value="Unassembled WGS sequence"/>
</dbReference>
<sequence>MQDAMKHWNSGNRLTPEPGVMSMSCPSPFETVGEVWFDSSHLPKTLHYPPTQMTGSSPKNVASSPFPFSPHFFPLHVTSSPSLLIFLLPPSNVFSLFPEMLVCVRLQVRLTPRILSPPISTDLPEAINTSSGISGQSGYHTRITLTLFHLTPVYPTTFIFAACHLRTGWESDIAGLNVMPSPAYLLFLPPPLTLLPFPLFLIHYFPRAGIQDHG</sequence>
<dbReference type="AlphaFoldDB" id="A0A0R3X124"/>
<evidence type="ECO:0000313" key="2">
    <source>
        <dbReference type="Proteomes" id="UP000274429"/>
    </source>
</evidence>
<reference evidence="3" key="1">
    <citation type="submission" date="2017-02" db="UniProtKB">
        <authorList>
            <consortium name="WormBaseParasite"/>
        </authorList>
    </citation>
    <scope>IDENTIFICATION</scope>
</reference>
<organism evidence="3">
    <name type="scientific">Hydatigena taeniaeformis</name>
    <name type="common">Feline tapeworm</name>
    <name type="synonym">Taenia taeniaeformis</name>
    <dbReference type="NCBI Taxonomy" id="6205"/>
    <lineage>
        <taxon>Eukaryota</taxon>
        <taxon>Metazoa</taxon>
        <taxon>Spiralia</taxon>
        <taxon>Lophotrochozoa</taxon>
        <taxon>Platyhelminthes</taxon>
        <taxon>Cestoda</taxon>
        <taxon>Eucestoda</taxon>
        <taxon>Cyclophyllidea</taxon>
        <taxon>Taeniidae</taxon>
        <taxon>Hydatigera</taxon>
    </lineage>
</organism>
<keyword evidence="2" id="KW-1185">Reference proteome</keyword>
<dbReference type="WBParaSite" id="TTAC_0000686901-mRNA-1">
    <property type="protein sequence ID" value="TTAC_0000686901-mRNA-1"/>
    <property type="gene ID" value="TTAC_0000686901"/>
</dbReference>
<name>A0A0R3X124_HYDTA</name>